<keyword evidence="7 9" id="KW-0811">Translocation</keyword>
<dbReference type="NCBIfam" id="TIGR00964">
    <property type="entry name" value="secE_bact"/>
    <property type="match status" value="1"/>
</dbReference>
<dbReference type="Pfam" id="PF00584">
    <property type="entry name" value="SecE"/>
    <property type="match status" value="1"/>
</dbReference>
<comment type="subunit">
    <text evidence="9">Component of the Sec protein translocase complex. Heterotrimer consisting of SecY, SecE and SecG subunits. The heterotrimers can form oligomers, although 1 heterotrimer is thought to be able to translocate proteins. Interacts with the ribosome. Interacts with SecDF, and other proteins may be involved. Interacts with SecA.</text>
</comment>
<accession>A0A6P1M8J3</accession>
<protein>
    <recommendedName>
        <fullName evidence="9">Protein translocase subunit SecE</fullName>
    </recommendedName>
</protein>
<organism evidence="10 11">
    <name type="scientific">Tichowtungia aerotolerans</name>
    <dbReference type="NCBI Taxonomy" id="2697043"/>
    <lineage>
        <taxon>Bacteria</taxon>
        <taxon>Pseudomonadati</taxon>
        <taxon>Kiritimatiellota</taxon>
        <taxon>Tichowtungiia</taxon>
        <taxon>Tichowtungiales</taxon>
        <taxon>Tichowtungiaceae</taxon>
        <taxon>Tichowtungia</taxon>
    </lineage>
</organism>
<keyword evidence="3 9" id="KW-1003">Cell membrane</keyword>
<dbReference type="PANTHER" id="PTHR33910:SF1">
    <property type="entry name" value="PROTEIN TRANSLOCASE SUBUNIT SECE"/>
    <property type="match status" value="1"/>
</dbReference>
<comment type="similarity">
    <text evidence="9">Belongs to the SecE/SEC61-gamma family.</text>
</comment>
<name>A0A6P1M8J3_9BACT</name>
<evidence type="ECO:0000313" key="10">
    <source>
        <dbReference type="EMBL" id="QHI68438.1"/>
    </source>
</evidence>
<dbReference type="Gene3D" id="1.20.5.1030">
    <property type="entry name" value="Preprotein translocase secy subunit"/>
    <property type="match status" value="1"/>
</dbReference>
<dbReference type="GO" id="GO:0008320">
    <property type="term" value="F:protein transmembrane transporter activity"/>
    <property type="evidence" value="ECO:0007669"/>
    <property type="project" value="UniProtKB-UniRule"/>
</dbReference>
<dbReference type="GO" id="GO:0043952">
    <property type="term" value="P:protein transport by the Sec complex"/>
    <property type="evidence" value="ECO:0007669"/>
    <property type="project" value="UniProtKB-UniRule"/>
</dbReference>
<evidence type="ECO:0000256" key="6">
    <source>
        <dbReference type="ARBA" id="ARBA00022989"/>
    </source>
</evidence>
<evidence type="ECO:0000256" key="2">
    <source>
        <dbReference type="ARBA" id="ARBA00022448"/>
    </source>
</evidence>
<dbReference type="PROSITE" id="PS01067">
    <property type="entry name" value="SECE_SEC61G"/>
    <property type="match status" value="1"/>
</dbReference>
<keyword evidence="4 9" id="KW-0812">Transmembrane</keyword>
<evidence type="ECO:0000256" key="3">
    <source>
        <dbReference type="ARBA" id="ARBA00022475"/>
    </source>
</evidence>
<feature type="transmembrane region" description="Helical" evidence="9">
    <location>
        <begin position="38"/>
        <end position="62"/>
    </location>
</feature>
<dbReference type="InterPro" id="IPR001901">
    <property type="entry name" value="Translocase_SecE/Sec61-g"/>
</dbReference>
<evidence type="ECO:0000313" key="11">
    <source>
        <dbReference type="Proteomes" id="UP000464954"/>
    </source>
</evidence>
<evidence type="ECO:0000256" key="4">
    <source>
        <dbReference type="ARBA" id="ARBA00022692"/>
    </source>
</evidence>
<dbReference type="GO" id="GO:0065002">
    <property type="term" value="P:intracellular protein transmembrane transport"/>
    <property type="evidence" value="ECO:0007669"/>
    <property type="project" value="UniProtKB-UniRule"/>
</dbReference>
<dbReference type="AlphaFoldDB" id="A0A6P1M8J3"/>
<evidence type="ECO:0000256" key="7">
    <source>
        <dbReference type="ARBA" id="ARBA00023010"/>
    </source>
</evidence>
<keyword evidence="8 9" id="KW-0472">Membrane</keyword>
<proteinExistence type="inferred from homology"/>
<dbReference type="GO" id="GO:0006605">
    <property type="term" value="P:protein targeting"/>
    <property type="evidence" value="ECO:0007669"/>
    <property type="project" value="UniProtKB-UniRule"/>
</dbReference>
<dbReference type="EMBL" id="CP047593">
    <property type="protein sequence ID" value="QHI68438.1"/>
    <property type="molecule type" value="Genomic_DNA"/>
</dbReference>
<comment type="function">
    <text evidence="9">Essential subunit of the Sec protein translocation channel SecYEG. Clamps together the 2 halves of SecY. May contact the channel plug during translocation.</text>
</comment>
<reference evidence="10 11" key="1">
    <citation type="submission" date="2020-01" db="EMBL/GenBank/DDBJ databases">
        <title>Ponticoccus aerotolerans gen. nov., sp. nov., an anaerobic bacterium and proposal of Ponticoccusceae fam. nov., Ponticoccusles ord. nov. and Ponticoccuse classis nov. in the phylum Kiritimatiellaeota.</title>
        <authorList>
            <person name="Zhou L.Y."/>
            <person name="Du Z.J."/>
        </authorList>
    </citation>
    <scope>NUCLEOTIDE SEQUENCE [LARGE SCALE GENOMIC DNA]</scope>
    <source>
        <strain evidence="10 11">S-5007</strain>
    </source>
</reference>
<evidence type="ECO:0000256" key="5">
    <source>
        <dbReference type="ARBA" id="ARBA00022927"/>
    </source>
</evidence>
<gene>
    <name evidence="9 10" type="primary">secE</name>
    <name evidence="10" type="ORF">GT409_02870</name>
</gene>
<dbReference type="KEGG" id="taer:GT409_02870"/>
<sequence>MKKIVELISALKTFLGEVKTELKKCTWPTRSELMGSTMVVVISVVILGAFVGLSDSVLMGILRAVLR</sequence>
<evidence type="ECO:0000256" key="9">
    <source>
        <dbReference type="HAMAP-Rule" id="MF_00422"/>
    </source>
</evidence>
<dbReference type="Proteomes" id="UP000464954">
    <property type="component" value="Chromosome"/>
</dbReference>
<dbReference type="HAMAP" id="MF_00422">
    <property type="entry name" value="SecE"/>
    <property type="match status" value="1"/>
</dbReference>
<dbReference type="PANTHER" id="PTHR33910">
    <property type="entry name" value="PROTEIN TRANSLOCASE SUBUNIT SECE"/>
    <property type="match status" value="1"/>
</dbReference>
<dbReference type="GO" id="GO:0005886">
    <property type="term" value="C:plasma membrane"/>
    <property type="evidence" value="ECO:0007669"/>
    <property type="project" value="UniProtKB-SubCell"/>
</dbReference>
<dbReference type="InterPro" id="IPR038379">
    <property type="entry name" value="SecE_sf"/>
</dbReference>
<dbReference type="GO" id="GO:0009306">
    <property type="term" value="P:protein secretion"/>
    <property type="evidence" value="ECO:0007669"/>
    <property type="project" value="UniProtKB-UniRule"/>
</dbReference>
<keyword evidence="11" id="KW-1185">Reference proteome</keyword>
<comment type="subcellular location">
    <subcellularLocation>
        <location evidence="9">Cell membrane</location>
        <topology evidence="9">Single-pass membrane protein</topology>
    </subcellularLocation>
    <subcellularLocation>
        <location evidence="1">Membrane</location>
    </subcellularLocation>
</comment>
<dbReference type="InterPro" id="IPR005807">
    <property type="entry name" value="SecE_bac"/>
</dbReference>
<keyword evidence="2 9" id="KW-0813">Transport</keyword>
<dbReference type="RefSeq" id="WP_160626759.1">
    <property type="nucleotide sequence ID" value="NZ_CP047593.1"/>
</dbReference>
<keyword evidence="5 9" id="KW-0653">Protein transport</keyword>
<evidence type="ECO:0000256" key="1">
    <source>
        <dbReference type="ARBA" id="ARBA00004370"/>
    </source>
</evidence>
<evidence type="ECO:0000256" key="8">
    <source>
        <dbReference type="ARBA" id="ARBA00023136"/>
    </source>
</evidence>
<keyword evidence="6 9" id="KW-1133">Transmembrane helix</keyword>